<feature type="transmembrane region" description="Helical" evidence="6">
    <location>
        <begin position="106"/>
        <end position="125"/>
    </location>
</feature>
<dbReference type="RefSeq" id="WP_189490125.1">
    <property type="nucleotide sequence ID" value="NZ_BMZG01000001.1"/>
</dbReference>
<evidence type="ECO:0000256" key="3">
    <source>
        <dbReference type="ARBA" id="ARBA00022692"/>
    </source>
</evidence>
<feature type="transmembrane region" description="Helical" evidence="6">
    <location>
        <begin position="161"/>
        <end position="178"/>
    </location>
</feature>
<reference evidence="8" key="1">
    <citation type="journal article" date="2014" name="Int. J. Syst. Evol. Microbiol.">
        <title>Complete genome sequence of Corynebacterium casei LMG S-19264T (=DSM 44701T), isolated from a smear-ripened cheese.</title>
        <authorList>
            <consortium name="US DOE Joint Genome Institute (JGI-PGF)"/>
            <person name="Walter F."/>
            <person name="Albersmeier A."/>
            <person name="Kalinowski J."/>
            <person name="Ruckert C."/>
        </authorList>
    </citation>
    <scope>NUCLEOTIDE SEQUENCE</scope>
    <source>
        <strain evidence="8">KCTC 32501</strain>
    </source>
</reference>
<feature type="transmembrane region" description="Helical" evidence="6">
    <location>
        <begin position="282"/>
        <end position="302"/>
    </location>
</feature>
<keyword evidence="5 6" id="KW-0472">Membrane</keyword>
<feature type="transmembrane region" description="Helical" evidence="6">
    <location>
        <begin position="81"/>
        <end position="100"/>
    </location>
</feature>
<dbReference type="SUPFAM" id="SSF103481">
    <property type="entry name" value="Multidrug resistance efflux transporter EmrE"/>
    <property type="match status" value="2"/>
</dbReference>
<feature type="domain" description="EamA" evidence="7">
    <location>
        <begin position="14"/>
        <end position="148"/>
    </location>
</feature>
<sequence length="313" mass="34538">MSHTHTPHLPRATIALWLCAFIWGTTFLFQKTAMDHIPPLLFNAARFTFSVATLLLFLFWQRVRAHEHSQWFTHDELKYGVLLGIILCGGITLQQIGVVHTTTSNASFITGLYVVLVPFFTRLVFGTPLKAWQLAMSALAGVGLFFLSTPDNNLNFNRGDIIILASTLLWAAHVGLMNRLSNKGRVVQMTLAQLTICAIISIGATIVFDPAPNWDKFSLAIPSLIYAGALSGGIAFMLQMYGQKTVSPSVAAIILSLESVFGALAGWYVLKDPFNARNLFGASLMLAAIVLIQFTDNIEAWLKKWAKRNNRPA</sequence>
<keyword evidence="9" id="KW-1185">Reference proteome</keyword>
<feature type="transmembrane region" description="Helical" evidence="6">
    <location>
        <begin position="220"/>
        <end position="238"/>
    </location>
</feature>
<evidence type="ECO:0000256" key="4">
    <source>
        <dbReference type="ARBA" id="ARBA00022989"/>
    </source>
</evidence>
<dbReference type="Pfam" id="PF00892">
    <property type="entry name" value="EamA"/>
    <property type="match status" value="2"/>
</dbReference>
<dbReference type="InterPro" id="IPR051258">
    <property type="entry name" value="Diverse_Substrate_Transporter"/>
</dbReference>
<feature type="transmembrane region" description="Helical" evidence="6">
    <location>
        <begin position="190"/>
        <end position="208"/>
    </location>
</feature>
<feature type="domain" description="EamA" evidence="7">
    <location>
        <begin position="158"/>
        <end position="292"/>
    </location>
</feature>
<dbReference type="GO" id="GO:0005886">
    <property type="term" value="C:plasma membrane"/>
    <property type="evidence" value="ECO:0007669"/>
    <property type="project" value="UniProtKB-SubCell"/>
</dbReference>
<evidence type="ECO:0000259" key="7">
    <source>
        <dbReference type="Pfam" id="PF00892"/>
    </source>
</evidence>
<comment type="subcellular location">
    <subcellularLocation>
        <location evidence="1">Cell membrane</location>
        <topology evidence="1">Multi-pass membrane protein</topology>
    </subcellularLocation>
</comment>
<protein>
    <submittedName>
        <fullName evidence="8">Transporter</fullName>
    </submittedName>
</protein>
<keyword evidence="4 6" id="KW-1133">Transmembrane helix</keyword>
<dbReference type="EMBL" id="BMZG01000001">
    <property type="protein sequence ID" value="GHA63963.1"/>
    <property type="molecule type" value="Genomic_DNA"/>
</dbReference>
<evidence type="ECO:0000313" key="8">
    <source>
        <dbReference type="EMBL" id="GHA63963.1"/>
    </source>
</evidence>
<keyword evidence="3 6" id="KW-0812">Transmembrane</keyword>
<feature type="transmembrane region" description="Helical" evidence="6">
    <location>
        <begin position="12"/>
        <end position="29"/>
    </location>
</feature>
<accession>A0A8J3FXD5</accession>
<feature type="transmembrane region" description="Helical" evidence="6">
    <location>
        <begin position="41"/>
        <end position="60"/>
    </location>
</feature>
<keyword evidence="2" id="KW-1003">Cell membrane</keyword>
<dbReference type="AlphaFoldDB" id="A0A8J3FXD5"/>
<dbReference type="InterPro" id="IPR037185">
    <property type="entry name" value="EmrE-like"/>
</dbReference>
<evidence type="ECO:0000313" key="9">
    <source>
        <dbReference type="Proteomes" id="UP000614287"/>
    </source>
</evidence>
<dbReference type="Gene3D" id="1.10.3730.20">
    <property type="match status" value="1"/>
</dbReference>
<dbReference type="InterPro" id="IPR000620">
    <property type="entry name" value="EamA_dom"/>
</dbReference>
<comment type="caution">
    <text evidence="8">The sequence shown here is derived from an EMBL/GenBank/DDBJ whole genome shotgun (WGS) entry which is preliminary data.</text>
</comment>
<organism evidence="8 9">
    <name type="scientific">Formosimonas limnophila</name>
    <dbReference type="NCBI Taxonomy" id="1384487"/>
    <lineage>
        <taxon>Bacteria</taxon>
        <taxon>Pseudomonadati</taxon>
        <taxon>Pseudomonadota</taxon>
        <taxon>Betaproteobacteria</taxon>
        <taxon>Burkholderiales</taxon>
        <taxon>Burkholderiaceae</taxon>
        <taxon>Formosimonas</taxon>
    </lineage>
</organism>
<evidence type="ECO:0000256" key="1">
    <source>
        <dbReference type="ARBA" id="ARBA00004651"/>
    </source>
</evidence>
<name>A0A8J3FXD5_9BURK</name>
<dbReference type="PANTHER" id="PTHR42920">
    <property type="entry name" value="OS03G0707200 PROTEIN-RELATED"/>
    <property type="match status" value="1"/>
</dbReference>
<dbReference type="Proteomes" id="UP000614287">
    <property type="component" value="Unassembled WGS sequence"/>
</dbReference>
<evidence type="ECO:0000256" key="2">
    <source>
        <dbReference type="ARBA" id="ARBA00022475"/>
    </source>
</evidence>
<proteinExistence type="predicted"/>
<feature type="transmembrane region" description="Helical" evidence="6">
    <location>
        <begin position="250"/>
        <end position="270"/>
    </location>
</feature>
<evidence type="ECO:0000256" key="6">
    <source>
        <dbReference type="SAM" id="Phobius"/>
    </source>
</evidence>
<evidence type="ECO:0000256" key="5">
    <source>
        <dbReference type="ARBA" id="ARBA00023136"/>
    </source>
</evidence>
<feature type="transmembrane region" description="Helical" evidence="6">
    <location>
        <begin position="132"/>
        <end position="149"/>
    </location>
</feature>
<gene>
    <name evidence="8" type="ORF">GCM10009007_00340</name>
</gene>
<reference evidence="8" key="2">
    <citation type="submission" date="2020-09" db="EMBL/GenBank/DDBJ databases">
        <authorList>
            <person name="Sun Q."/>
            <person name="Kim S."/>
        </authorList>
    </citation>
    <scope>NUCLEOTIDE SEQUENCE</scope>
    <source>
        <strain evidence="8">KCTC 32501</strain>
    </source>
</reference>
<dbReference type="PANTHER" id="PTHR42920:SF5">
    <property type="entry name" value="EAMA DOMAIN-CONTAINING PROTEIN"/>
    <property type="match status" value="1"/>
</dbReference>